<dbReference type="InterPro" id="IPR024455">
    <property type="entry name" value="Phage_capsid"/>
</dbReference>
<evidence type="ECO:0000256" key="1">
    <source>
        <dbReference type="ARBA" id="ARBA00004328"/>
    </source>
</evidence>
<reference evidence="4 5" key="1">
    <citation type="submission" date="2019-07" db="EMBL/GenBank/DDBJ databases">
        <title>Gilliamella genomes.</title>
        <authorList>
            <person name="Zheng H."/>
        </authorList>
    </citation>
    <scope>NUCLEOTIDE SEQUENCE [LARGE SCALE GENOMIC DNA]</scope>
    <source>
        <strain evidence="4 5">W8131</strain>
    </source>
</reference>
<comment type="caution">
    <text evidence="4">The sequence shown here is derived from an EMBL/GenBank/DDBJ whole genome shotgun (WGS) entry which is preliminary data.</text>
</comment>
<evidence type="ECO:0000256" key="2">
    <source>
        <dbReference type="SAM" id="Coils"/>
    </source>
</evidence>
<proteinExistence type="predicted"/>
<gene>
    <name evidence="4" type="ORF">FPQ14_00765</name>
</gene>
<dbReference type="SUPFAM" id="SSF56563">
    <property type="entry name" value="Major capsid protein gp5"/>
    <property type="match status" value="1"/>
</dbReference>
<comment type="subcellular location">
    <subcellularLocation>
        <location evidence="1">Virion</location>
    </subcellularLocation>
</comment>
<evidence type="ECO:0000313" key="5">
    <source>
        <dbReference type="Proteomes" id="UP000319138"/>
    </source>
</evidence>
<protein>
    <submittedName>
        <fullName evidence="4">Phage major capsid protein</fullName>
    </submittedName>
</protein>
<dbReference type="InterPro" id="IPR054612">
    <property type="entry name" value="Phage_capsid-like_C"/>
</dbReference>
<dbReference type="Pfam" id="PF05065">
    <property type="entry name" value="Phage_capsid"/>
    <property type="match status" value="1"/>
</dbReference>
<keyword evidence="2" id="KW-0175">Coiled coil</keyword>
<dbReference type="RefSeq" id="WP_144187581.1">
    <property type="nucleotide sequence ID" value="NZ_VMHL01000001.1"/>
</dbReference>
<feature type="domain" description="Phage capsid-like C-terminal" evidence="3">
    <location>
        <begin position="123"/>
        <end position="389"/>
    </location>
</feature>
<organism evidence="4 5">
    <name type="scientific">Gilliamella apicola</name>
    <dbReference type="NCBI Taxonomy" id="1196095"/>
    <lineage>
        <taxon>Bacteria</taxon>
        <taxon>Pseudomonadati</taxon>
        <taxon>Pseudomonadota</taxon>
        <taxon>Gammaproteobacteria</taxon>
        <taxon>Orbales</taxon>
        <taxon>Orbaceae</taxon>
        <taxon>Gilliamella</taxon>
    </lineage>
</organism>
<feature type="coiled-coil region" evidence="2">
    <location>
        <begin position="4"/>
        <end position="70"/>
    </location>
</feature>
<dbReference type="Gene3D" id="3.30.2400.10">
    <property type="entry name" value="Major capsid protein gp5"/>
    <property type="match status" value="1"/>
</dbReference>
<dbReference type="AlphaFoldDB" id="A0A556RSF9"/>
<dbReference type="EMBL" id="VMHL01000001">
    <property type="protein sequence ID" value="TSJ91832.1"/>
    <property type="molecule type" value="Genomic_DNA"/>
</dbReference>
<name>A0A556RSF9_9GAMM</name>
<evidence type="ECO:0000259" key="3">
    <source>
        <dbReference type="Pfam" id="PF05065"/>
    </source>
</evidence>
<dbReference type="Gene3D" id="3.30.2320.10">
    <property type="entry name" value="hypothetical protein PF0899 domain"/>
    <property type="match status" value="1"/>
</dbReference>
<accession>A0A556RSF9</accession>
<dbReference type="NCBIfam" id="TIGR01554">
    <property type="entry name" value="major_cap_HK97"/>
    <property type="match status" value="1"/>
</dbReference>
<sequence length="394" mass="43249">MTDLTQLEQEYKQVQADLKSVGDTLKGYAEKSEKEIKAHQQLSEESKANADTALAKFNELQAKLNDITQKLERPQDNPKESVQSLGQMVVESESFKNANMNASFRGSVRVKAPRSAITTTTTNIVAPDRQAGIIVPPVRRMTIRDLLIPGTTNSNSIEFVRETGFTNNATTVGESMAKPYSDITFELINSPVRTVAHLFKASRQILDDVSGLISYIDGRARNGLQLAEEKQLLFGNGSGSNILGIVPQASSFTPSLSVANATAIDRIRLALLQAVLAEFPSNGIVLNPIDWAGIELTKDNEGRYIIGNPMDGTTPRLWNLPVVETQAMNANHFLVGAFNMAAQIFDRMDMEVLISTENDKDFENNMITIRAEDRLALAVYRPEAFVTGEVTPTA</sequence>
<evidence type="ECO:0000313" key="4">
    <source>
        <dbReference type="EMBL" id="TSJ91832.1"/>
    </source>
</evidence>
<dbReference type="Proteomes" id="UP000319138">
    <property type="component" value="Unassembled WGS sequence"/>
</dbReference>